<dbReference type="AlphaFoldDB" id="A0A4V1AE53"/>
<evidence type="ECO:0000256" key="1">
    <source>
        <dbReference type="SAM" id="Phobius"/>
    </source>
</evidence>
<keyword evidence="1" id="KW-1133">Transmembrane helix</keyword>
<proteinExistence type="predicted"/>
<accession>A0A4V1AE53</accession>
<protein>
    <submittedName>
        <fullName evidence="2">Uncharacterized protein</fullName>
    </submittedName>
</protein>
<keyword evidence="1" id="KW-0472">Membrane</keyword>
<reference evidence="3" key="1">
    <citation type="submission" date="2019-03" db="EMBL/GenBank/DDBJ databases">
        <title>Snf2 controls pulcherriminic acid biosynthesis and connects pigmentation and antifungal activity of the yeast Metschnikowia pulcherrima.</title>
        <authorList>
            <person name="Gore-Lloyd D."/>
            <person name="Sumann I."/>
            <person name="Brachmann A.O."/>
            <person name="Schneeberger K."/>
            <person name="Ortiz-Merino R.A."/>
            <person name="Moreno-Beltran M."/>
            <person name="Schlaefli M."/>
            <person name="Kirner P."/>
            <person name="Santos Kron A."/>
            <person name="Wolfe K.H."/>
            <person name="Piel J."/>
            <person name="Ahrens C.H."/>
            <person name="Henk D."/>
            <person name="Freimoser F.M."/>
        </authorList>
    </citation>
    <scope>NUCLEOTIDE SEQUENCE [LARGE SCALE GENOMIC DNA]</scope>
    <source>
        <strain evidence="3">APC 1.2</strain>
    </source>
</reference>
<name>A0A4V1AE53_9ASCO</name>
<evidence type="ECO:0000313" key="2">
    <source>
        <dbReference type="EMBL" id="QBM88013.1"/>
    </source>
</evidence>
<evidence type="ECO:0000313" key="3">
    <source>
        <dbReference type="Proteomes" id="UP000292447"/>
    </source>
</evidence>
<keyword evidence="1" id="KW-0812">Transmembrane</keyword>
<keyword evidence="3" id="KW-1185">Reference proteome</keyword>
<feature type="transmembrane region" description="Helical" evidence="1">
    <location>
        <begin position="91"/>
        <end position="111"/>
    </location>
</feature>
<sequence length="170" mass="19704">MNFIESLYYSAIVNFQHTPHWLIELQDLEANATSPQPQPSITVADDVNPDNSFLRTLAILHMGFFLMILTFSGYLLFVALLIALFDWTNTYLRFIQELIMVLTVLGFWMALLRSIFFTITPDTFLEYDISWQEIIHFAQNAASHMARKIFHAFCIGMTVCLAMQVAAYFW</sequence>
<dbReference type="EMBL" id="CP034457">
    <property type="protein sequence ID" value="QBM88013.1"/>
    <property type="molecule type" value="Genomic_DNA"/>
</dbReference>
<feature type="transmembrane region" description="Helical" evidence="1">
    <location>
        <begin position="64"/>
        <end position="85"/>
    </location>
</feature>
<dbReference type="Proteomes" id="UP000292447">
    <property type="component" value="Chromosome II"/>
</dbReference>
<gene>
    <name evidence="2" type="ORF">METSCH_B12290</name>
</gene>
<organism evidence="2 3">
    <name type="scientific">Metschnikowia aff. pulcherrima</name>
    <dbReference type="NCBI Taxonomy" id="2163413"/>
    <lineage>
        <taxon>Eukaryota</taxon>
        <taxon>Fungi</taxon>
        <taxon>Dikarya</taxon>
        <taxon>Ascomycota</taxon>
        <taxon>Saccharomycotina</taxon>
        <taxon>Pichiomycetes</taxon>
        <taxon>Metschnikowiaceae</taxon>
        <taxon>Metschnikowia</taxon>
    </lineage>
</organism>
<feature type="transmembrane region" description="Helical" evidence="1">
    <location>
        <begin position="149"/>
        <end position="169"/>
    </location>
</feature>